<accession>A0A9P8TIR3</accession>
<dbReference type="EMBL" id="JAEUBF010000131">
    <property type="protein sequence ID" value="KAH3680314.1"/>
    <property type="molecule type" value="Genomic_DNA"/>
</dbReference>
<dbReference type="GO" id="GO:0010181">
    <property type="term" value="F:FMN binding"/>
    <property type="evidence" value="ECO:0007669"/>
    <property type="project" value="InterPro"/>
</dbReference>
<evidence type="ECO:0000256" key="4">
    <source>
        <dbReference type="ARBA" id="ARBA00022857"/>
    </source>
</evidence>
<keyword evidence="4" id="KW-0521">NADP</keyword>
<dbReference type="CDD" id="cd02932">
    <property type="entry name" value="OYE_YqiM_FMN"/>
    <property type="match status" value="1"/>
</dbReference>
<dbReference type="GO" id="GO:0003959">
    <property type="term" value="F:NADPH dehydrogenase activity"/>
    <property type="evidence" value="ECO:0007669"/>
    <property type="project" value="InterPro"/>
</dbReference>
<dbReference type="Proteomes" id="UP000769528">
    <property type="component" value="Unassembled WGS sequence"/>
</dbReference>
<evidence type="ECO:0000259" key="6">
    <source>
        <dbReference type="Pfam" id="PF00724"/>
    </source>
</evidence>
<name>A0A9P8TIR3_9ASCO</name>
<evidence type="ECO:0000256" key="5">
    <source>
        <dbReference type="ARBA" id="ARBA00023002"/>
    </source>
</evidence>
<dbReference type="Gene3D" id="3.20.20.70">
    <property type="entry name" value="Aldolase class I"/>
    <property type="match status" value="1"/>
</dbReference>
<dbReference type="AlphaFoldDB" id="A0A9P8TIR3"/>
<evidence type="ECO:0000256" key="2">
    <source>
        <dbReference type="ARBA" id="ARBA00022630"/>
    </source>
</evidence>
<dbReference type="Pfam" id="PF00724">
    <property type="entry name" value="Oxidored_FMN"/>
    <property type="match status" value="1"/>
</dbReference>
<keyword evidence="3" id="KW-0288">FMN</keyword>
<proteinExistence type="predicted"/>
<dbReference type="InterPro" id="IPR044152">
    <property type="entry name" value="YqjM-like"/>
</dbReference>
<dbReference type="InterPro" id="IPR001155">
    <property type="entry name" value="OxRdtase_FMN_N"/>
</dbReference>
<dbReference type="PANTHER" id="PTHR43303:SF4">
    <property type="entry name" value="NADPH DEHYDROGENASE C23G7.10C-RELATED"/>
    <property type="match status" value="1"/>
</dbReference>
<comment type="caution">
    <text evidence="7">The sequence shown here is derived from an EMBL/GenBank/DDBJ whole genome shotgun (WGS) entry which is preliminary data.</text>
</comment>
<organism evidence="7 8">
    <name type="scientific">Wickerhamomyces mucosus</name>
    <dbReference type="NCBI Taxonomy" id="1378264"/>
    <lineage>
        <taxon>Eukaryota</taxon>
        <taxon>Fungi</taxon>
        <taxon>Dikarya</taxon>
        <taxon>Ascomycota</taxon>
        <taxon>Saccharomycotina</taxon>
        <taxon>Saccharomycetes</taxon>
        <taxon>Phaffomycetales</taxon>
        <taxon>Wickerhamomycetaceae</taxon>
        <taxon>Wickerhamomyces</taxon>
    </lineage>
</organism>
<dbReference type="GO" id="GO:0050661">
    <property type="term" value="F:NADP binding"/>
    <property type="evidence" value="ECO:0007669"/>
    <property type="project" value="InterPro"/>
</dbReference>
<dbReference type="PANTHER" id="PTHR43303">
    <property type="entry name" value="NADPH DEHYDROGENASE C23G7.10C-RELATED"/>
    <property type="match status" value="1"/>
</dbReference>
<feature type="domain" description="NADH:flavin oxidoreductase/NADH oxidase N-terminal" evidence="6">
    <location>
        <begin position="51"/>
        <end position="402"/>
    </location>
</feature>
<keyword evidence="8" id="KW-1185">Reference proteome</keyword>
<comment type="cofactor">
    <cofactor evidence="1">
        <name>FMN</name>
        <dbReference type="ChEBI" id="CHEBI:58210"/>
    </cofactor>
</comment>
<evidence type="ECO:0000313" key="7">
    <source>
        <dbReference type="EMBL" id="KAH3680314.1"/>
    </source>
</evidence>
<sequence>MTFETPEHLIRRFKVLDAPEVDFFLPKNKNGPLGKSTLEQDNDEIKAKLPKLFTPLKIHKNLEINNRIGVSPMCTYSADNKGSKKGEATKFHEIHYGGFSSRGPGLIIVEAASVVPNGRTSPEDLGIWNDDQALLLKPIVDFAHSQGVKIGIQIAHAGRKSSGVAIPEHLQKGISSALEGWSDKKGPDGVFAPSPVAYDENNSYVEPQEIPTSEIKDYVKAFGDAAKRAYDISGFDFVEIHGAHGYLISTFLSSTSNKRSDEYGGSFENRIRFLLEIIDEVKSENHPTFVRLSADELAPNDPESWKIEDSIKLSDHLVNHGVEVLDLSSGGINSKAERRKTNQGFQTQYAKAIKDHVGDKLLIATVGKILEAKFANDVLENDDADIILAGKPFLKNPGLVSSWADELGVRIQLARQYEWPFHPPPWNLD</sequence>
<protein>
    <recommendedName>
        <fullName evidence="6">NADH:flavin oxidoreductase/NADH oxidase N-terminal domain-containing protein</fullName>
    </recommendedName>
</protein>
<reference evidence="7" key="2">
    <citation type="submission" date="2021-01" db="EMBL/GenBank/DDBJ databases">
        <authorList>
            <person name="Schikora-Tamarit M.A."/>
        </authorList>
    </citation>
    <scope>NUCLEOTIDE SEQUENCE</scope>
    <source>
        <strain evidence="7">CBS6341</strain>
    </source>
</reference>
<keyword evidence="5" id="KW-0560">Oxidoreductase</keyword>
<reference evidence="7" key="1">
    <citation type="journal article" date="2021" name="Open Biol.">
        <title>Shared evolutionary footprints suggest mitochondrial oxidative damage underlies multiple complex I losses in fungi.</title>
        <authorList>
            <person name="Schikora-Tamarit M.A."/>
            <person name="Marcet-Houben M."/>
            <person name="Nosek J."/>
            <person name="Gabaldon T."/>
        </authorList>
    </citation>
    <scope>NUCLEOTIDE SEQUENCE</scope>
    <source>
        <strain evidence="7">CBS6341</strain>
    </source>
</reference>
<evidence type="ECO:0000256" key="1">
    <source>
        <dbReference type="ARBA" id="ARBA00001917"/>
    </source>
</evidence>
<gene>
    <name evidence="7" type="ORF">WICMUC_000381</name>
</gene>
<evidence type="ECO:0000313" key="8">
    <source>
        <dbReference type="Proteomes" id="UP000769528"/>
    </source>
</evidence>
<dbReference type="InterPro" id="IPR013785">
    <property type="entry name" value="Aldolase_TIM"/>
</dbReference>
<dbReference type="OrthoDB" id="72788at2759"/>
<keyword evidence="2" id="KW-0285">Flavoprotein</keyword>
<dbReference type="SUPFAM" id="SSF51395">
    <property type="entry name" value="FMN-linked oxidoreductases"/>
    <property type="match status" value="1"/>
</dbReference>
<evidence type="ECO:0000256" key="3">
    <source>
        <dbReference type="ARBA" id="ARBA00022643"/>
    </source>
</evidence>